<evidence type="ECO:0000259" key="10">
    <source>
        <dbReference type="Pfam" id="PF00999"/>
    </source>
</evidence>
<evidence type="ECO:0000256" key="1">
    <source>
        <dbReference type="ARBA" id="ARBA00004141"/>
    </source>
</evidence>
<feature type="domain" description="Cation/H+ exchanger transmembrane" evidence="10">
    <location>
        <begin position="19"/>
        <end position="368"/>
    </location>
</feature>
<keyword evidence="7" id="KW-0406">Ion transport</keyword>
<feature type="transmembrane region" description="Helical" evidence="9">
    <location>
        <begin position="265"/>
        <end position="284"/>
    </location>
</feature>
<dbReference type="PANTHER" id="PTHR42751">
    <property type="entry name" value="SODIUM/HYDROGEN EXCHANGER FAMILY/TRKA DOMAIN PROTEIN"/>
    <property type="match status" value="1"/>
</dbReference>
<evidence type="ECO:0000256" key="2">
    <source>
        <dbReference type="ARBA" id="ARBA00005551"/>
    </source>
</evidence>
<feature type="transmembrane region" description="Helical" evidence="9">
    <location>
        <begin position="58"/>
        <end position="77"/>
    </location>
</feature>
<dbReference type="GO" id="GO:0015297">
    <property type="term" value="F:antiporter activity"/>
    <property type="evidence" value="ECO:0007669"/>
    <property type="project" value="UniProtKB-KW"/>
</dbReference>
<gene>
    <name evidence="11" type="ORF">EA58_20975</name>
</gene>
<feature type="transmembrane region" description="Helical" evidence="9">
    <location>
        <begin position="177"/>
        <end position="198"/>
    </location>
</feature>
<comment type="subcellular location">
    <subcellularLocation>
        <location evidence="1">Membrane</location>
        <topology evidence="1">Multi-pass membrane protein</topology>
    </subcellularLocation>
</comment>
<evidence type="ECO:0000256" key="6">
    <source>
        <dbReference type="ARBA" id="ARBA00022989"/>
    </source>
</evidence>
<evidence type="ECO:0000256" key="4">
    <source>
        <dbReference type="ARBA" id="ARBA00022449"/>
    </source>
</evidence>
<dbReference type="Gene3D" id="1.20.1530.20">
    <property type="match status" value="1"/>
</dbReference>
<dbReference type="InterPro" id="IPR006153">
    <property type="entry name" value="Cation/H_exchanger_TM"/>
</dbReference>
<dbReference type="Proteomes" id="UP000027192">
    <property type="component" value="Unassembled WGS sequence"/>
</dbReference>
<feature type="transmembrane region" description="Helical" evidence="9">
    <location>
        <begin position="290"/>
        <end position="316"/>
    </location>
</feature>
<sequence length="388" mass="42516">MLNELQTMIFELGIIVVSSALLGTLFLYARQPIILAYIAAGILLGPSGFGLLNDNDRIIQFGQFGVILLLFLLGLNLQPFKLISLFQESALITLGTCCLFFLVTLGFGWTIGLSLGDALVAAAALMFSSTVIGLKLIPTTTLHHQRLGEVMTSVLLIQDMLAIIVILFLNVRTPDAMVSAFVLILLKLALLCLLAYLGVRYLVLPLFRRFDVIQEYTFVAALAWCLLWAETAHLAGLSYEIGAFVAGLSIAISRVSQAISLHLKPLREFFLILFFFAVGAKMEFTRGDVVLLWGCLFGVILILVKALGFAFALKLAQEKATWELSARLSQASEFSLLLAYTALTAGLVSDQGMLFIQAATLTTFILSTYWVVSRFPTPISSAKNLRRD</sequence>
<keyword evidence="12" id="KW-1185">Reference proteome</keyword>
<evidence type="ECO:0000313" key="11">
    <source>
        <dbReference type="EMBL" id="KDM89682.1"/>
    </source>
</evidence>
<keyword evidence="6 9" id="KW-1133">Transmembrane helix</keyword>
<dbReference type="InterPro" id="IPR038770">
    <property type="entry name" value="Na+/solute_symporter_sf"/>
</dbReference>
<dbReference type="AlphaFoldDB" id="A0A066RPW3"/>
<dbReference type="PANTHER" id="PTHR42751:SF3">
    <property type="entry name" value="SODIUM_GLUTAMATE SYMPORTER"/>
    <property type="match status" value="1"/>
</dbReference>
<evidence type="ECO:0000256" key="9">
    <source>
        <dbReference type="SAM" id="Phobius"/>
    </source>
</evidence>
<evidence type="ECO:0000256" key="3">
    <source>
        <dbReference type="ARBA" id="ARBA00022448"/>
    </source>
</evidence>
<dbReference type="Pfam" id="PF00999">
    <property type="entry name" value="Na_H_Exchanger"/>
    <property type="match status" value="1"/>
</dbReference>
<keyword evidence="5 9" id="KW-0812">Transmembrane</keyword>
<keyword evidence="8 9" id="KW-0472">Membrane</keyword>
<dbReference type="STRING" id="1654360.EA58_20975"/>
<comment type="caution">
    <text evidence="11">The sequence shown here is derived from an EMBL/GenBank/DDBJ whole genome shotgun (WGS) entry which is preliminary data.</text>
</comment>
<evidence type="ECO:0000256" key="5">
    <source>
        <dbReference type="ARBA" id="ARBA00022692"/>
    </source>
</evidence>
<feature type="transmembrane region" description="Helical" evidence="9">
    <location>
        <begin position="210"/>
        <end position="229"/>
    </location>
</feature>
<feature type="transmembrane region" description="Helical" evidence="9">
    <location>
        <begin position="6"/>
        <end position="27"/>
    </location>
</feature>
<keyword evidence="4" id="KW-0050">Antiport</keyword>
<accession>A0A066RPW3</accession>
<dbReference type="OrthoDB" id="3418949at2"/>
<dbReference type="GO" id="GO:1902600">
    <property type="term" value="P:proton transmembrane transport"/>
    <property type="evidence" value="ECO:0007669"/>
    <property type="project" value="InterPro"/>
</dbReference>
<feature type="transmembrane region" description="Helical" evidence="9">
    <location>
        <begin position="150"/>
        <end position="171"/>
    </location>
</feature>
<organism evidence="11 12">
    <name type="scientific">Photobacterium galatheae</name>
    <dbReference type="NCBI Taxonomy" id="1654360"/>
    <lineage>
        <taxon>Bacteria</taxon>
        <taxon>Pseudomonadati</taxon>
        <taxon>Pseudomonadota</taxon>
        <taxon>Gammaproteobacteria</taxon>
        <taxon>Vibrionales</taxon>
        <taxon>Vibrionaceae</taxon>
        <taxon>Photobacterium</taxon>
    </lineage>
</organism>
<evidence type="ECO:0000256" key="8">
    <source>
        <dbReference type="ARBA" id="ARBA00023136"/>
    </source>
</evidence>
<dbReference type="RefSeq" id="WP_036757201.1">
    <property type="nucleotide sequence ID" value="NZ_JAGSGC010000024.1"/>
</dbReference>
<feature type="transmembrane region" description="Helical" evidence="9">
    <location>
        <begin position="118"/>
        <end position="138"/>
    </location>
</feature>
<reference evidence="11 12" key="1">
    <citation type="submission" date="2014-04" db="EMBL/GenBank/DDBJ databases">
        <title>Draft genome sequence of Photobacterium halotolerans S2753: a solonamide, ngercheumicin and holomycin producer.</title>
        <authorList>
            <person name="Machado H.R."/>
            <person name="Gram L."/>
        </authorList>
    </citation>
    <scope>NUCLEOTIDE SEQUENCE [LARGE SCALE GENOMIC DNA]</scope>
    <source>
        <strain evidence="11 12">S2753</strain>
    </source>
</reference>
<feature type="transmembrane region" description="Helical" evidence="9">
    <location>
        <begin position="34"/>
        <end position="52"/>
    </location>
</feature>
<keyword evidence="3" id="KW-0813">Transport</keyword>
<protein>
    <submittedName>
        <fullName evidence="11">Sodium:hydrogen antiporter</fullName>
    </submittedName>
</protein>
<feature type="transmembrane region" description="Helical" evidence="9">
    <location>
        <begin position="89"/>
        <end position="112"/>
    </location>
</feature>
<evidence type="ECO:0000256" key="7">
    <source>
        <dbReference type="ARBA" id="ARBA00023065"/>
    </source>
</evidence>
<proteinExistence type="inferred from homology"/>
<comment type="similarity">
    <text evidence="2">Belongs to the monovalent cation:proton antiporter 2 (CPA2) transporter (TC 2.A.37) family.</text>
</comment>
<feature type="transmembrane region" description="Helical" evidence="9">
    <location>
        <begin position="235"/>
        <end position="253"/>
    </location>
</feature>
<dbReference type="GO" id="GO:0016020">
    <property type="term" value="C:membrane"/>
    <property type="evidence" value="ECO:0007669"/>
    <property type="project" value="UniProtKB-SubCell"/>
</dbReference>
<feature type="transmembrane region" description="Helical" evidence="9">
    <location>
        <begin position="354"/>
        <end position="372"/>
    </location>
</feature>
<name>A0A066RPW3_9GAMM</name>
<dbReference type="EMBL" id="JMIB01000045">
    <property type="protein sequence ID" value="KDM89682.1"/>
    <property type="molecule type" value="Genomic_DNA"/>
</dbReference>
<evidence type="ECO:0000313" key="12">
    <source>
        <dbReference type="Proteomes" id="UP000027192"/>
    </source>
</evidence>